<sequence length="158" mass="19089">MINFIGKFILYSIILFNTQCIGKKVSVEVHIKNDWEEKREFIYLKNVEKNERFVLKTIEKSNNRFRSSNYNMERFLRPFELNQNKNIFTVEINDRTHTQCFVLKERVVLELAKNEIILHIIPGFEKRVFIFIFIFIYVLSYATISCFPFTFFQNSFSN</sequence>
<dbReference type="Proteomes" id="UP001497535">
    <property type="component" value="Unassembled WGS sequence"/>
</dbReference>
<gene>
    <name evidence="1" type="ORF">MENTE1834_LOCUS24975</name>
</gene>
<protein>
    <submittedName>
        <fullName evidence="1">Uncharacterized protein</fullName>
    </submittedName>
</protein>
<name>A0ACB0ZI21_MELEN</name>
<evidence type="ECO:0000313" key="2">
    <source>
        <dbReference type="Proteomes" id="UP001497535"/>
    </source>
</evidence>
<organism evidence="1 2">
    <name type="scientific">Meloidogyne enterolobii</name>
    <name type="common">Root-knot nematode worm</name>
    <name type="synonym">Meloidogyne mayaguensis</name>
    <dbReference type="NCBI Taxonomy" id="390850"/>
    <lineage>
        <taxon>Eukaryota</taxon>
        <taxon>Metazoa</taxon>
        <taxon>Ecdysozoa</taxon>
        <taxon>Nematoda</taxon>
        <taxon>Chromadorea</taxon>
        <taxon>Rhabditida</taxon>
        <taxon>Tylenchina</taxon>
        <taxon>Tylenchomorpha</taxon>
        <taxon>Tylenchoidea</taxon>
        <taxon>Meloidogynidae</taxon>
        <taxon>Meloidogyninae</taxon>
        <taxon>Meloidogyne</taxon>
    </lineage>
</organism>
<reference evidence="1" key="1">
    <citation type="submission" date="2023-11" db="EMBL/GenBank/DDBJ databases">
        <authorList>
            <person name="Poullet M."/>
        </authorList>
    </citation>
    <scope>NUCLEOTIDE SEQUENCE</scope>
    <source>
        <strain evidence="1">E1834</strain>
    </source>
</reference>
<dbReference type="EMBL" id="CAVMJV010000034">
    <property type="protein sequence ID" value="CAK5077941.1"/>
    <property type="molecule type" value="Genomic_DNA"/>
</dbReference>
<proteinExistence type="predicted"/>
<accession>A0ACB0ZI21</accession>
<keyword evidence="2" id="KW-1185">Reference proteome</keyword>
<evidence type="ECO:0000313" key="1">
    <source>
        <dbReference type="EMBL" id="CAK5077941.1"/>
    </source>
</evidence>
<comment type="caution">
    <text evidence="1">The sequence shown here is derived from an EMBL/GenBank/DDBJ whole genome shotgun (WGS) entry which is preliminary data.</text>
</comment>